<evidence type="ECO:0000256" key="6">
    <source>
        <dbReference type="ARBA" id="ARBA00049348"/>
    </source>
</evidence>
<keyword evidence="5" id="KW-0234">DNA repair</keyword>
<accession>A0AAE3NDG3</accession>
<comment type="caution">
    <text evidence="8">The sequence shown here is derived from an EMBL/GenBank/DDBJ whole genome shotgun (WGS) entry which is preliminary data.</text>
</comment>
<dbReference type="InterPro" id="IPR014048">
    <property type="entry name" value="MethylDNA_cys_MeTrfase_DNA-bd"/>
</dbReference>
<dbReference type="PROSITE" id="PS00374">
    <property type="entry name" value="MGMT"/>
    <property type="match status" value="1"/>
</dbReference>
<comment type="catalytic activity">
    <reaction evidence="1">
        <text>a 4-O-methyl-thymidine in DNA + L-cysteinyl-[protein] = a thymidine in DNA + S-methyl-L-cysteinyl-[protein]</text>
        <dbReference type="Rhea" id="RHEA:53428"/>
        <dbReference type="Rhea" id="RHEA-COMP:10131"/>
        <dbReference type="Rhea" id="RHEA-COMP:10132"/>
        <dbReference type="Rhea" id="RHEA-COMP:13555"/>
        <dbReference type="Rhea" id="RHEA-COMP:13556"/>
        <dbReference type="ChEBI" id="CHEBI:29950"/>
        <dbReference type="ChEBI" id="CHEBI:82612"/>
        <dbReference type="ChEBI" id="CHEBI:137386"/>
        <dbReference type="ChEBI" id="CHEBI:137387"/>
        <dbReference type="EC" id="2.1.1.63"/>
    </reaction>
</comment>
<evidence type="ECO:0000313" key="8">
    <source>
        <dbReference type="EMBL" id="MDA7417599.1"/>
    </source>
</evidence>
<dbReference type="AlphaFoldDB" id="A0AAE3NDG3"/>
<dbReference type="PANTHER" id="PTHR10815">
    <property type="entry name" value="METHYLATED-DNA--PROTEIN-CYSTEINE METHYLTRANSFERASE"/>
    <property type="match status" value="1"/>
</dbReference>
<proteinExistence type="predicted"/>
<evidence type="ECO:0000256" key="4">
    <source>
        <dbReference type="ARBA" id="ARBA00022763"/>
    </source>
</evidence>
<evidence type="ECO:0000256" key="2">
    <source>
        <dbReference type="ARBA" id="ARBA00022603"/>
    </source>
</evidence>
<evidence type="ECO:0000259" key="7">
    <source>
        <dbReference type="Pfam" id="PF01035"/>
    </source>
</evidence>
<dbReference type="EMBL" id="JAQIPB010000006">
    <property type="protein sequence ID" value="MDA7417599.1"/>
    <property type="molecule type" value="Genomic_DNA"/>
</dbReference>
<evidence type="ECO:0000256" key="3">
    <source>
        <dbReference type="ARBA" id="ARBA00022679"/>
    </source>
</evidence>
<dbReference type="NCBIfam" id="TIGR00589">
    <property type="entry name" value="ogt"/>
    <property type="match status" value="1"/>
</dbReference>
<dbReference type="CDD" id="cd06445">
    <property type="entry name" value="ATase"/>
    <property type="match status" value="1"/>
</dbReference>
<protein>
    <submittedName>
        <fullName evidence="8">Methylated-DNA--[protein]-cysteine S-methyltransferase</fullName>
    </submittedName>
</protein>
<dbReference type="Proteomes" id="UP001212602">
    <property type="component" value="Unassembled WGS sequence"/>
</dbReference>
<evidence type="ECO:0000256" key="1">
    <source>
        <dbReference type="ARBA" id="ARBA00001286"/>
    </source>
</evidence>
<evidence type="ECO:0000313" key="9">
    <source>
        <dbReference type="Proteomes" id="UP001212602"/>
    </source>
</evidence>
<feature type="domain" description="Methylated-DNA-[protein]-cysteine S-methyltransferase DNA binding" evidence="7">
    <location>
        <begin position="101"/>
        <end position="182"/>
    </location>
</feature>
<dbReference type="GO" id="GO:0006281">
    <property type="term" value="P:DNA repair"/>
    <property type="evidence" value="ECO:0007669"/>
    <property type="project" value="UniProtKB-KW"/>
</dbReference>
<dbReference type="SUPFAM" id="SSF46767">
    <property type="entry name" value="Methylated DNA-protein cysteine methyltransferase, C-terminal domain"/>
    <property type="match status" value="1"/>
</dbReference>
<dbReference type="RefSeq" id="WP_271428813.1">
    <property type="nucleotide sequence ID" value="NZ_JAQIPB010000006.1"/>
</dbReference>
<dbReference type="InterPro" id="IPR001497">
    <property type="entry name" value="MethylDNA_cys_MeTrfase_AS"/>
</dbReference>
<dbReference type="SUPFAM" id="SSF53155">
    <property type="entry name" value="Methylated DNA-protein cysteine methyltransferase domain"/>
    <property type="match status" value="1"/>
</dbReference>
<dbReference type="Pfam" id="PF01035">
    <property type="entry name" value="DNA_binding_1"/>
    <property type="match status" value="1"/>
</dbReference>
<keyword evidence="9" id="KW-1185">Reference proteome</keyword>
<dbReference type="GO" id="GO:0003908">
    <property type="term" value="F:methylated-DNA-[protein]-cysteine S-methyltransferase activity"/>
    <property type="evidence" value="ECO:0007669"/>
    <property type="project" value="UniProtKB-EC"/>
</dbReference>
<dbReference type="InterPro" id="IPR036631">
    <property type="entry name" value="MGMT_N_sf"/>
</dbReference>
<comment type="catalytic activity">
    <reaction evidence="6">
        <text>a 6-O-methyl-2'-deoxyguanosine in DNA + L-cysteinyl-[protein] = S-methyl-L-cysteinyl-[protein] + a 2'-deoxyguanosine in DNA</text>
        <dbReference type="Rhea" id="RHEA:24000"/>
        <dbReference type="Rhea" id="RHEA-COMP:10131"/>
        <dbReference type="Rhea" id="RHEA-COMP:10132"/>
        <dbReference type="Rhea" id="RHEA-COMP:11367"/>
        <dbReference type="Rhea" id="RHEA-COMP:11368"/>
        <dbReference type="ChEBI" id="CHEBI:29950"/>
        <dbReference type="ChEBI" id="CHEBI:82612"/>
        <dbReference type="ChEBI" id="CHEBI:85445"/>
        <dbReference type="ChEBI" id="CHEBI:85448"/>
        <dbReference type="EC" id="2.1.1.63"/>
    </reaction>
</comment>
<organism evidence="8 9">
    <name type="scientific">Xenophilus arseniciresistens</name>
    <dbReference type="NCBI Taxonomy" id="1283306"/>
    <lineage>
        <taxon>Bacteria</taxon>
        <taxon>Pseudomonadati</taxon>
        <taxon>Pseudomonadota</taxon>
        <taxon>Betaproteobacteria</taxon>
        <taxon>Burkholderiales</taxon>
        <taxon>Comamonadaceae</taxon>
        <taxon>Xenophilus</taxon>
    </lineage>
</organism>
<name>A0AAE3NDG3_9BURK</name>
<reference evidence="8" key="1">
    <citation type="submission" date="2023-01" db="EMBL/GenBank/DDBJ databases">
        <title>Xenophilus mangrovi sp. nov., isolated from soil of Mangrove nature reserve.</title>
        <authorList>
            <person name="Xu S."/>
            <person name="Liu Z."/>
            <person name="Xu Y."/>
        </authorList>
    </citation>
    <scope>NUCLEOTIDE SEQUENCE</scope>
    <source>
        <strain evidence="8">YW8</strain>
    </source>
</reference>
<keyword evidence="4" id="KW-0227">DNA damage</keyword>
<evidence type="ECO:0000256" key="5">
    <source>
        <dbReference type="ARBA" id="ARBA00023204"/>
    </source>
</evidence>
<sequence length="192" mass="20017">MNDAVNPCATAAGWAVFATAVGHCGLAWGPRGLRCVRLPEADGSAQRLRSRFAREFASLPECEPAAWPTAVASAVEGVQALLAGEPRDLREIVLDPGGLSDFQLRLYTTARAIAPGQVRTYGDIAEELGDKTLARAVGQALGANPFAPVVPCHRVMGARGWQGGFSAPGGVALKLRMLAIEGAQPGGQAQLF</sequence>
<dbReference type="GO" id="GO:0032259">
    <property type="term" value="P:methylation"/>
    <property type="evidence" value="ECO:0007669"/>
    <property type="project" value="UniProtKB-KW"/>
</dbReference>
<dbReference type="Gene3D" id="1.10.10.10">
    <property type="entry name" value="Winged helix-like DNA-binding domain superfamily/Winged helix DNA-binding domain"/>
    <property type="match status" value="1"/>
</dbReference>
<dbReference type="PANTHER" id="PTHR10815:SF5">
    <property type="entry name" value="METHYLATED-DNA--PROTEIN-CYSTEINE METHYLTRANSFERASE"/>
    <property type="match status" value="1"/>
</dbReference>
<dbReference type="InterPro" id="IPR036388">
    <property type="entry name" value="WH-like_DNA-bd_sf"/>
</dbReference>
<dbReference type="InterPro" id="IPR036217">
    <property type="entry name" value="MethylDNA_cys_MeTrfase_DNAb"/>
</dbReference>
<keyword evidence="3" id="KW-0808">Transferase</keyword>
<gene>
    <name evidence="8" type="ORF">PGB34_14650</name>
</gene>
<keyword evidence="2" id="KW-0489">Methyltransferase</keyword>